<dbReference type="AlphaFoldDB" id="T2KKK5"/>
<dbReference type="PATRIC" id="fig|1347342.6.peg.1271"/>
<dbReference type="EMBL" id="HG315671">
    <property type="protein sequence ID" value="CDF78973.1"/>
    <property type="molecule type" value="Genomic_DNA"/>
</dbReference>
<keyword evidence="3" id="KW-1185">Reference proteome</keyword>
<dbReference type="RefSeq" id="WP_148304574.1">
    <property type="nucleotide sequence ID" value="NZ_HG315671.1"/>
</dbReference>
<gene>
    <name evidence="2" type="ORF">BN863_12610</name>
</gene>
<dbReference type="HOGENOM" id="CLU_2105370_0_0_10"/>
<keyword evidence="1" id="KW-0472">Membrane</keyword>
<accession>T2KKK5</accession>
<evidence type="ECO:0008006" key="4">
    <source>
        <dbReference type="Google" id="ProtNLM"/>
    </source>
</evidence>
<feature type="transmembrane region" description="Helical" evidence="1">
    <location>
        <begin position="12"/>
        <end position="30"/>
    </location>
</feature>
<keyword evidence="1" id="KW-1133">Transmembrane helix</keyword>
<dbReference type="OrthoDB" id="678027at2"/>
<keyword evidence="1" id="KW-0812">Transmembrane</keyword>
<evidence type="ECO:0000256" key="1">
    <source>
        <dbReference type="SAM" id="Phobius"/>
    </source>
</evidence>
<name>T2KKK5_FORAG</name>
<protein>
    <recommendedName>
        <fullName evidence="4">YcxB-like protein domain-containing protein</fullName>
    </recommendedName>
</protein>
<evidence type="ECO:0000313" key="2">
    <source>
        <dbReference type="EMBL" id="CDF78973.1"/>
    </source>
</evidence>
<dbReference type="STRING" id="1347342.BN863_12610"/>
<organism evidence="2 3">
    <name type="scientific">Formosa agariphila (strain DSM 15362 / KCTC 12365 / LMG 23005 / KMM 3901 / M-2Alg 35-1)</name>
    <dbReference type="NCBI Taxonomy" id="1347342"/>
    <lineage>
        <taxon>Bacteria</taxon>
        <taxon>Pseudomonadati</taxon>
        <taxon>Bacteroidota</taxon>
        <taxon>Flavobacteriia</taxon>
        <taxon>Flavobacteriales</taxon>
        <taxon>Flavobacteriaceae</taxon>
        <taxon>Formosa</taxon>
    </lineage>
</organism>
<reference evidence="2 3" key="1">
    <citation type="journal article" date="2013" name="Appl. Environ. Microbiol.">
        <title>The genome of the alga-associated marine flavobacterium Formosa agariphila KMM 3901T reveals a broad potential for degradation of algal polysaccharides.</title>
        <authorList>
            <person name="Mann A.J."/>
            <person name="Hahnke R.L."/>
            <person name="Huang S."/>
            <person name="Werner J."/>
            <person name="Xing P."/>
            <person name="Barbeyron T."/>
            <person name="Huettel B."/>
            <person name="Stueber K."/>
            <person name="Reinhardt R."/>
            <person name="Harder J."/>
            <person name="Gloeckner F.O."/>
            <person name="Amann R.I."/>
            <person name="Teeling H."/>
        </authorList>
    </citation>
    <scope>NUCLEOTIDE SEQUENCE [LARGE SCALE GENOMIC DNA]</scope>
    <source>
        <strain evidence="3">DSM 15362 / KCTC 12365 / LMG 23005 / KMM 3901</strain>
    </source>
</reference>
<evidence type="ECO:0000313" key="3">
    <source>
        <dbReference type="Proteomes" id="UP000016160"/>
    </source>
</evidence>
<proteinExistence type="predicted"/>
<sequence>MGFSLPINKMNPVVSGLIYFAAVMLLLWPLQYLSAKRFSKLINFDALVEFKEDEIKLNHNITNTTEIHNWNWVNTIDIKKDKIWLTLNEARPFAVSIPKSKLTQSEIDFFKSKMA</sequence>
<dbReference type="Proteomes" id="UP000016160">
    <property type="component" value="Chromosome"/>
</dbReference>